<evidence type="ECO:0000313" key="2">
    <source>
        <dbReference type="EMBL" id="GFN89026.1"/>
    </source>
</evidence>
<accession>A0AAV3Z1F7</accession>
<evidence type="ECO:0000313" key="3">
    <source>
        <dbReference type="Proteomes" id="UP000735302"/>
    </source>
</evidence>
<name>A0AAV3Z1F7_9GAST</name>
<protein>
    <submittedName>
        <fullName evidence="2">Uncharacterized protein</fullName>
    </submittedName>
</protein>
<dbReference type="EMBL" id="BLXT01001900">
    <property type="protein sequence ID" value="GFN89026.1"/>
    <property type="molecule type" value="Genomic_DNA"/>
</dbReference>
<gene>
    <name evidence="2" type="ORF">PoB_001553200</name>
</gene>
<sequence>MANLAINVSVSVTALTTRKPALLIRAAVYLAVPLATLARIAGHWLLCSRRFLYARLNICHVKHSADNCCGLLLAM</sequence>
<evidence type="ECO:0000256" key="1">
    <source>
        <dbReference type="SAM" id="Phobius"/>
    </source>
</evidence>
<keyword evidence="1" id="KW-1133">Transmembrane helix</keyword>
<keyword evidence="1" id="KW-0812">Transmembrane</keyword>
<keyword evidence="1" id="KW-0472">Membrane</keyword>
<comment type="caution">
    <text evidence="2">The sequence shown here is derived from an EMBL/GenBank/DDBJ whole genome shotgun (WGS) entry which is preliminary data.</text>
</comment>
<organism evidence="2 3">
    <name type="scientific">Plakobranchus ocellatus</name>
    <dbReference type="NCBI Taxonomy" id="259542"/>
    <lineage>
        <taxon>Eukaryota</taxon>
        <taxon>Metazoa</taxon>
        <taxon>Spiralia</taxon>
        <taxon>Lophotrochozoa</taxon>
        <taxon>Mollusca</taxon>
        <taxon>Gastropoda</taxon>
        <taxon>Heterobranchia</taxon>
        <taxon>Euthyneura</taxon>
        <taxon>Panpulmonata</taxon>
        <taxon>Sacoglossa</taxon>
        <taxon>Placobranchoidea</taxon>
        <taxon>Plakobranchidae</taxon>
        <taxon>Plakobranchus</taxon>
    </lineage>
</organism>
<dbReference type="AlphaFoldDB" id="A0AAV3Z1F7"/>
<proteinExistence type="predicted"/>
<feature type="transmembrane region" description="Helical" evidence="1">
    <location>
        <begin position="26"/>
        <end position="46"/>
    </location>
</feature>
<dbReference type="Proteomes" id="UP000735302">
    <property type="component" value="Unassembled WGS sequence"/>
</dbReference>
<keyword evidence="3" id="KW-1185">Reference proteome</keyword>
<reference evidence="2 3" key="1">
    <citation type="journal article" date="2021" name="Elife">
        <title>Chloroplast acquisition without the gene transfer in kleptoplastic sea slugs, Plakobranchus ocellatus.</title>
        <authorList>
            <person name="Maeda T."/>
            <person name="Takahashi S."/>
            <person name="Yoshida T."/>
            <person name="Shimamura S."/>
            <person name="Takaki Y."/>
            <person name="Nagai Y."/>
            <person name="Toyoda A."/>
            <person name="Suzuki Y."/>
            <person name="Arimoto A."/>
            <person name="Ishii H."/>
            <person name="Satoh N."/>
            <person name="Nishiyama T."/>
            <person name="Hasebe M."/>
            <person name="Maruyama T."/>
            <person name="Minagawa J."/>
            <person name="Obokata J."/>
            <person name="Shigenobu S."/>
        </authorList>
    </citation>
    <scope>NUCLEOTIDE SEQUENCE [LARGE SCALE GENOMIC DNA]</scope>
</reference>